<dbReference type="GO" id="GO:0005524">
    <property type="term" value="F:ATP binding"/>
    <property type="evidence" value="ECO:0007669"/>
    <property type="project" value="UniProtKB-UniRule"/>
</dbReference>
<dbReference type="GO" id="GO:0004594">
    <property type="term" value="F:pantothenate kinase activity"/>
    <property type="evidence" value="ECO:0007669"/>
    <property type="project" value="UniProtKB-UniRule"/>
</dbReference>
<dbReference type="Gene3D" id="3.30.420.40">
    <property type="match status" value="2"/>
</dbReference>
<dbReference type="EC" id="2.7.1.33" evidence="6 16"/>
<dbReference type="CDD" id="cd24015">
    <property type="entry name" value="ASKHA_NBD_PanK-III"/>
    <property type="match status" value="1"/>
</dbReference>
<dbReference type="GO" id="GO:0005737">
    <property type="term" value="C:cytoplasm"/>
    <property type="evidence" value="ECO:0007669"/>
    <property type="project" value="UniProtKB-SubCell"/>
</dbReference>
<evidence type="ECO:0000256" key="2">
    <source>
        <dbReference type="ARBA" id="ARBA00001958"/>
    </source>
</evidence>
<comment type="pathway">
    <text evidence="4 16">Cofactor biosynthesis; coenzyme A biosynthesis; CoA from (R)-pantothenate: step 1/5.</text>
</comment>
<evidence type="ECO:0000256" key="9">
    <source>
        <dbReference type="ARBA" id="ARBA00022741"/>
    </source>
</evidence>
<gene>
    <name evidence="16" type="primary">coaX</name>
    <name evidence="17" type="ORF">A2519_08345</name>
</gene>
<keyword evidence="8 16" id="KW-0808">Transferase</keyword>
<keyword evidence="16" id="KW-0479">Metal-binding</keyword>
<protein>
    <recommendedName>
        <fullName evidence="15 16">Type III pantothenate kinase</fullName>
        <ecNumber evidence="6 16">2.7.1.33</ecNumber>
    </recommendedName>
    <alternativeName>
        <fullName evidence="16">PanK-III</fullName>
    </alternativeName>
    <alternativeName>
        <fullName evidence="16">Pantothenic acid kinase</fullName>
    </alternativeName>
</protein>
<name>A0A1F7FHR5_UNCRA</name>
<evidence type="ECO:0000256" key="1">
    <source>
        <dbReference type="ARBA" id="ARBA00001206"/>
    </source>
</evidence>
<dbReference type="Pfam" id="PF03309">
    <property type="entry name" value="Pan_kinase"/>
    <property type="match status" value="1"/>
</dbReference>
<keyword evidence="10 16" id="KW-0418">Kinase</keyword>
<comment type="function">
    <text evidence="16">Catalyzes the phosphorylation of pantothenate (Pan), the first step in CoA biosynthesis.</text>
</comment>
<evidence type="ECO:0000256" key="4">
    <source>
        <dbReference type="ARBA" id="ARBA00005225"/>
    </source>
</evidence>
<dbReference type="Proteomes" id="UP000179243">
    <property type="component" value="Unassembled WGS sequence"/>
</dbReference>
<evidence type="ECO:0000256" key="13">
    <source>
        <dbReference type="ARBA" id="ARBA00022993"/>
    </source>
</evidence>
<feature type="binding site" evidence="16">
    <location>
        <position position="99"/>
    </location>
    <ligand>
        <name>substrate</name>
    </ligand>
</feature>
<keyword evidence="9 16" id="KW-0547">Nucleotide-binding</keyword>
<dbReference type="InterPro" id="IPR043129">
    <property type="entry name" value="ATPase_NBD"/>
</dbReference>
<dbReference type="SUPFAM" id="SSF53067">
    <property type="entry name" value="Actin-like ATPase domain"/>
    <property type="match status" value="2"/>
</dbReference>
<evidence type="ECO:0000256" key="14">
    <source>
        <dbReference type="ARBA" id="ARBA00038036"/>
    </source>
</evidence>
<evidence type="ECO:0000256" key="3">
    <source>
        <dbReference type="ARBA" id="ARBA00004496"/>
    </source>
</evidence>
<dbReference type="UniPathway" id="UPA00241">
    <property type="reaction ID" value="UER00352"/>
</dbReference>
<dbReference type="EMBL" id="MFYX01000033">
    <property type="protein sequence ID" value="OGK06274.1"/>
    <property type="molecule type" value="Genomic_DNA"/>
</dbReference>
<evidence type="ECO:0000256" key="5">
    <source>
        <dbReference type="ARBA" id="ARBA00011738"/>
    </source>
</evidence>
<keyword evidence="11 16" id="KW-0067">ATP-binding</keyword>
<keyword evidence="12 16" id="KW-0630">Potassium</keyword>
<evidence type="ECO:0000256" key="7">
    <source>
        <dbReference type="ARBA" id="ARBA00022490"/>
    </source>
</evidence>
<comment type="similarity">
    <text evidence="14 16">Belongs to the type III pantothenate kinase family.</text>
</comment>
<evidence type="ECO:0000313" key="18">
    <source>
        <dbReference type="Proteomes" id="UP000179243"/>
    </source>
</evidence>
<reference evidence="17 18" key="1">
    <citation type="journal article" date="2016" name="Nat. Commun.">
        <title>Thousands of microbial genomes shed light on interconnected biogeochemical processes in an aquifer system.</title>
        <authorList>
            <person name="Anantharaman K."/>
            <person name="Brown C.T."/>
            <person name="Hug L.A."/>
            <person name="Sharon I."/>
            <person name="Castelle C.J."/>
            <person name="Probst A.J."/>
            <person name="Thomas B.C."/>
            <person name="Singh A."/>
            <person name="Wilkins M.J."/>
            <person name="Karaoz U."/>
            <person name="Brodie E.L."/>
            <person name="Williams K.H."/>
            <person name="Hubbard S.S."/>
            <person name="Banfield J.F."/>
        </authorList>
    </citation>
    <scope>NUCLEOTIDE SEQUENCE [LARGE SCALE GENOMIC DNA]</scope>
</reference>
<evidence type="ECO:0000256" key="6">
    <source>
        <dbReference type="ARBA" id="ARBA00012102"/>
    </source>
</evidence>
<feature type="binding site" evidence="16">
    <location>
        <position position="128"/>
    </location>
    <ligand>
        <name>K(+)</name>
        <dbReference type="ChEBI" id="CHEBI:29103"/>
    </ligand>
</feature>
<dbReference type="NCBIfam" id="TIGR00671">
    <property type="entry name" value="baf"/>
    <property type="match status" value="1"/>
</dbReference>
<feature type="binding site" evidence="16">
    <location>
        <position position="182"/>
    </location>
    <ligand>
        <name>substrate</name>
    </ligand>
</feature>
<comment type="subcellular location">
    <subcellularLocation>
        <location evidence="3 16">Cytoplasm</location>
    </subcellularLocation>
</comment>
<dbReference type="InterPro" id="IPR004619">
    <property type="entry name" value="Type_III_PanK"/>
</dbReference>
<dbReference type="PANTHER" id="PTHR34265:SF1">
    <property type="entry name" value="TYPE III PANTOTHENATE KINASE"/>
    <property type="match status" value="1"/>
</dbReference>
<accession>A0A1F7FHR5</accession>
<comment type="caution">
    <text evidence="17">The sequence shown here is derived from an EMBL/GenBank/DDBJ whole genome shotgun (WGS) entry which is preliminary data.</text>
</comment>
<comment type="subunit">
    <text evidence="5 16">Homodimer.</text>
</comment>
<evidence type="ECO:0000256" key="10">
    <source>
        <dbReference type="ARBA" id="ARBA00022777"/>
    </source>
</evidence>
<comment type="cofactor">
    <cofactor evidence="16">
        <name>NH4(+)</name>
        <dbReference type="ChEBI" id="CHEBI:28938"/>
    </cofactor>
    <cofactor evidence="16">
        <name>K(+)</name>
        <dbReference type="ChEBI" id="CHEBI:29103"/>
    </cofactor>
    <text evidence="16">A monovalent cation. Ammonium or potassium.</text>
</comment>
<feature type="active site" description="Proton acceptor" evidence="16">
    <location>
        <position position="107"/>
    </location>
</feature>
<evidence type="ECO:0000256" key="15">
    <source>
        <dbReference type="ARBA" id="ARBA00040883"/>
    </source>
</evidence>
<evidence type="ECO:0000256" key="8">
    <source>
        <dbReference type="ARBA" id="ARBA00022679"/>
    </source>
</evidence>
<dbReference type="GO" id="GO:0046872">
    <property type="term" value="F:metal ion binding"/>
    <property type="evidence" value="ECO:0007669"/>
    <property type="project" value="UniProtKB-KW"/>
</dbReference>
<evidence type="ECO:0000313" key="17">
    <source>
        <dbReference type="EMBL" id="OGK06274.1"/>
    </source>
</evidence>
<comment type="catalytic activity">
    <reaction evidence="1 16">
        <text>(R)-pantothenate + ATP = (R)-4'-phosphopantothenate + ADP + H(+)</text>
        <dbReference type="Rhea" id="RHEA:16373"/>
        <dbReference type="ChEBI" id="CHEBI:10986"/>
        <dbReference type="ChEBI" id="CHEBI:15378"/>
        <dbReference type="ChEBI" id="CHEBI:29032"/>
        <dbReference type="ChEBI" id="CHEBI:30616"/>
        <dbReference type="ChEBI" id="CHEBI:456216"/>
        <dbReference type="EC" id="2.7.1.33"/>
    </reaction>
</comment>
<keyword evidence="7 16" id="KW-0963">Cytoplasm</keyword>
<sequence>MAKPVTARAFIADIGNSCIKIACFSGSRPLFLERFYYAGNSANAAARAALLLAKKGAACVAMGSVNRRASQALVSQVKKKRIAIVRASKKNRGAIASRYCCAAIGMDRYANIIGVRHAYREKNLIVLDCGTALTVDIIEKNDHIGGFIVPGGQTLLDALYDRTDALPRVMVSQRQPIIGATTHEAIRSGCALQFQGGVREILSFIRTQRKKPFSVVVTGGGAHLVKNLGVSVRVDPYLTCRGIALLASSPRRSHVRECPP</sequence>
<evidence type="ECO:0000256" key="11">
    <source>
        <dbReference type="ARBA" id="ARBA00022840"/>
    </source>
</evidence>
<dbReference type="HAMAP" id="MF_01274">
    <property type="entry name" value="Pantothen_kinase_3"/>
    <property type="match status" value="1"/>
</dbReference>
<proteinExistence type="inferred from homology"/>
<comment type="cofactor">
    <cofactor evidence="2">
        <name>K(+)</name>
        <dbReference type="ChEBI" id="CHEBI:29103"/>
    </cofactor>
</comment>
<evidence type="ECO:0000256" key="12">
    <source>
        <dbReference type="ARBA" id="ARBA00022958"/>
    </source>
</evidence>
<organism evidence="17 18">
    <name type="scientific">Candidatus Raymondbacteria bacterium RIFOXYD12_FULL_49_13</name>
    <dbReference type="NCBI Taxonomy" id="1817890"/>
    <lineage>
        <taxon>Bacteria</taxon>
        <taxon>Raymondiibacteriota</taxon>
    </lineage>
</organism>
<dbReference type="PANTHER" id="PTHR34265">
    <property type="entry name" value="TYPE III PANTOTHENATE KINASE"/>
    <property type="match status" value="1"/>
</dbReference>
<dbReference type="GO" id="GO:0015937">
    <property type="term" value="P:coenzyme A biosynthetic process"/>
    <property type="evidence" value="ECO:0007669"/>
    <property type="project" value="UniProtKB-UniRule"/>
</dbReference>
<feature type="binding site" evidence="16">
    <location>
        <begin position="105"/>
        <end position="108"/>
    </location>
    <ligand>
        <name>substrate</name>
    </ligand>
</feature>
<dbReference type="AlphaFoldDB" id="A0A1F7FHR5"/>
<keyword evidence="13 16" id="KW-0173">Coenzyme A biosynthesis</keyword>
<feature type="binding site" evidence="16">
    <location>
        <position position="131"/>
    </location>
    <ligand>
        <name>ATP</name>
        <dbReference type="ChEBI" id="CHEBI:30616"/>
    </ligand>
</feature>
<evidence type="ECO:0000256" key="16">
    <source>
        <dbReference type="HAMAP-Rule" id="MF_01274"/>
    </source>
</evidence>
<feature type="binding site" evidence="16">
    <location>
        <begin position="13"/>
        <end position="20"/>
    </location>
    <ligand>
        <name>ATP</name>
        <dbReference type="ChEBI" id="CHEBI:30616"/>
    </ligand>
</feature>